<dbReference type="Proteomes" id="UP000199448">
    <property type="component" value="Unassembled WGS sequence"/>
</dbReference>
<evidence type="ECO:0000313" key="3">
    <source>
        <dbReference type="EMBL" id="SEE50701.1"/>
    </source>
</evidence>
<accession>A0A1H5JF81</accession>
<dbReference type="EMBL" id="FNUG01000001">
    <property type="protein sequence ID" value="SEE50701.1"/>
    <property type="molecule type" value="Genomic_DNA"/>
</dbReference>
<feature type="chain" id="PRO_5011439564" description="DUF4382 domain-containing protein" evidence="1">
    <location>
        <begin position="25"/>
        <end position="316"/>
    </location>
</feature>
<feature type="signal peptide" evidence="1">
    <location>
        <begin position="1"/>
        <end position="24"/>
    </location>
</feature>
<evidence type="ECO:0000256" key="1">
    <source>
        <dbReference type="SAM" id="SignalP"/>
    </source>
</evidence>
<sequence length="316" mass="33432">MNYRNLFKVGFLLFSMLFIVSCSKDEDDNTEPSAETYNTTVEVTDAPIDNAEVKGAFVTITNIKINGKALEGFNTTTVDLLAYQNGETLPLGDVDLEAGATSTIVVELSNDADDKGEAVANYILLEGGEKVELALGTTEIVLTDAAEVVAGANNAIVLDFDLRKMIAAEGEGYKFVSGSDLQGSIRAVNRVNAGAIAGTVEDSNDTAETIVVYAYEKGKYSADQANENASGVAFSGAVNSAVVSETNGSYSLNFLEEGEYELHYAAYEQDETTGEMTFKGMLAVTAATGLDFEILGLSIAARSTTKADVVVTGMKQ</sequence>
<evidence type="ECO:0000259" key="2">
    <source>
        <dbReference type="Pfam" id="PF14321"/>
    </source>
</evidence>
<dbReference type="RefSeq" id="WP_093111758.1">
    <property type="nucleotide sequence ID" value="NZ_FNGG01000001.1"/>
</dbReference>
<keyword evidence="1" id="KW-0732">Signal</keyword>
<dbReference type="OrthoDB" id="1415350at2"/>
<evidence type="ECO:0000313" key="4">
    <source>
        <dbReference type="Proteomes" id="UP000199448"/>
    </source>
</evidence>
<dbReference type="STRING" id="390640.SAMN04488034_101709"/>
<reference evidence="3 4" key="1">
    <citation type="submission" date="2016-10" db="EMBL/GenBank/DDBJ databases">
        <authorList>
            <person name="de Groot N.N."/>
        </authorList>
    </citation>
    <scope>NUCLEOTIDE SEQUENCE [LARGE SCALE GENOMIC DNA]</scope>
    <source>
        <strain evidence="3 4">DSM 23553</strain>
    </source>
</reference>
<organism evidence="3 4">
    <name type="scientific">Salinimicrobium catena</name>
    <dbReference type="NCBI Taxonomy" id="390640"/>
    <lineage>
        <taxon>Bacteria</taxon>
        <taxon>Pseudomonadati</taxon>
        <taxon>Bacteroidota</taxon>
        <taxon>Flavobacteriia</taxon>
        <taxon>Flavobacteriales</taxon>
        <taxon>Flavobacteriaceae</taxon>
        <taxon>Salinimicrobium</taxon>
    </lineage>
</organism>
<feature type="domain" description="DUF4382" evidence="2">
    <location>
        <begin position="40"/>
        <end position="173"/>
    </location>
</feature>
<gene>
    <name evidence="3" type="ORF">SAMN04488034_101709</name>
</gene>
<dbReference type="AlphaFoldDB" id="A0A1H5JF81"/>
<dbReference type="PROSITE" id="PS51257">
    <property type="entry name" value="PROKAR_LIPOPROTEIN"/>
    <property type="match status" value="1"/>
</dbReference>
<keyword evidence="4" id="KW-1185">Reference proteome</keyword>
<name>A0A1H5JF81_9FLAO</name>
<dbReference type="InterPro" id="IPR025491">
    <property type="entry name" value="DUF4382"/>
</dbReference>
<dbReference type="Pfam" id="PF14321">
    <property type="entry name" value="DUF4382"/>
    <property type="match status" value="1"/>
</dbReference>
<proteinExistence type="predicted"/>
<protein>
    <recommendedName>
        <fullName evidence="2">DUF4382 domain-containing protein</fullName>
    </recommendedName>
</protein>